<organism evidence="1 2">
    <name type="scientific">Vibrio owensii</name>
    <dbReference type="NCBI Taxonomy" id="696485"/>
    <lineage>
        <taxon>Bacteria</taxon>
        <taxon>Pseudomonadati</taxon>
        <taxon>Pseudomonadota</taxon>
        <taxon>Gammaproteobacteria</taxon>
        <taxon>Vibrionales</taxon>
        <taxon>Vibrionaceae</taxon>
        <taxon>Vibrio</taxon>
    </lineage>
</organism>
<name>A0AAU9Q0I6_9VIBR</name>
<comment type="caution">
    <text evidence="1">The sequence shown here is derived from an EMBL/GenBank/DDBJ whole genome shotgun (WGS) entry which is preliminary data.</text>
</comment>
<sequence length="49" mass="5411">MSQYQIVGDGFAADIIENSPDIEGGDLIALIFRKAYRQIKQEEAMNHGG</sequence>
<proteinExistence type="predicted"/>
<dbReference type="AlphaFoldDB" id="A0AAU9Q0I6"/>
<reference evidence="1" key="1">
    <citation type="submission" date="2022-01" db="EMBL/GenBank/DDBJ databases">
        <authorList>
            <person name="Lagorce A."/>
        </authorList>
    </citation>
    <scope>NUCLEOTIDE SEQUENCE</scope>
    <source>
        <strain evidence="1">Th15_F1_D04</strain>
    </source>
</reference>
<protein>
    <submittedName>
        <fullName evidence="1">Uncharacterized protein</fullName>
    </submittedName>
</protein>
<evidence type="ECO:0000313" key="2">
    <source>
        <dbReference type="Proteomes" id="UP001295420"/>
    </source>
</evidence>
<accession>A0AAU9Q0I6</accession>
<dbReference type="Proteomes" id="UP001295420">
    <property type="component" value="Unassembled WGS sequence"/>
</dbReference>
<gene>
    <name evidence="1" type="ORF">THF1D04_10737</name>
</gene>
<evidence type="ECO:0000313" key="1">
    <source>
        <dbReference type="EMBL" id="CAH1521272.1"/>
    </source>
</evidence>
<dbReference type="EMBL" id="CAKMTQ010000001">
    <property type="protein sequence ID" value="CAH1521272.1"/>
    <property type="molecule type" value="Genomic_DNA"/>
</dbReference>